<accession>A0A8S1BTH5</accession>
<keyword evidence="6" id="KW-1185">Reference proteome</keyword>
<dbReference type="Gene3D" id="1.10.287.370">
    <property type="match status" value="1"/>
</dbReference>
<dbReference type="SUPFAM" id="SSF46579">
    <property type="entry name" value="Prefoldin"/>
    <property type="match status" value="1"/>
</dbReference>
<sequence>MADKGKSPEEIVAGFNALRNEQRRLALKISEMEVDQNEHKIVVDALGKIEDDRKCFRLINGVLVERTVKEVRPQLLQSLEQLGEAIRLHNEALTRKGTELNDYKEKYNIRVRNAGDEEQEKQEAPKAPQQAGVLHVQIPAAFD</sequence>
<evidence type="ECO:0008006" key="7">
    <source>
        <dbReference type="Google" id="ProtNLM"/>
    </source>
</evidence>
<dbReference type="PANTHER" id="PTHR13303">
    <property type="entry name" value="PREFOLDIN SUBUNIT 2"/>
    <property type="match status" value="1"/>
</dbReference>
<dbReference type="GO" id="GO:0016272">
    <property type="term" value="C:prefoldin complex"/>
    <property type="evidence" value="ECO:0007669"/>
    <property type="project" value="InterPro"/>
</dbReference>
<keyword evidence="3" id="KW-0143">Chaperone</keyword>
<dbReference type="InterPro" id="IPR002777">
    <property type="entry name" value="PFD_beta-like"/>
</dbReference>
<evidence type="ECO:0000313" key="5">
    <source>
        <dbReference type="EMBL" id="CAB3359615.1"/>
    </source>
</evidence>
<dbReference type="OrthoDB" id="29646at2759"/>
<comment type="function">
    <text evidence="4">Binds specifically to cytosolic chaperonin (c-CPN) and transfers target proteins to it. Binds to nascent polypeptide chain and promotes folding in an environment in which there are many competing pathways for nonnative proteins.</text>
</comment>
<evidence type="ECO:0000313" key="6">
    <source>
        <dbReference type="Proteomes" id="UP000494165"/>
    </source>
</evidence>
<dbReference type="FunFam" id="1.10.287.370:FF:000002">
    <property type="entry name" value="Prefoldin subunit 2"/>
    <property type="match status" value="1"/>
</dbReference>
<proteinExistence type="inferred from homology"/>
<gene>
    <name evidence="5" type="ORF">CLODIP_2_CD07965</name>
</gene>
<dbReference type="InterPro" id="IPR009053">
    <property type="entry name" value="Prefoldin"/>
</dbReference>
<evidence type="ECO:0000256" key="4">
    <source>
        <dbReference type="ARBA" id="ARBA00024667"/>
    </source>
</evidence>
<dbReference type="CDD" id="cd23163">
    <property type="entry name" value="Prefoldin_2"/>
    <property type="match status" value="1"/>
</dbReference>
<evidence type="ECO:0000256" key="3">
    <source>
        <dbReference type="ARBA" id="ARBA00023186"/>
    </source>
</evidence>
<organism evidence="5 6">
    <name type="scientific">Cloeon dipterum</name>
    <dbReference type="NCBI Taxonomy" id="197152"/>
    <lineage>
        <taxon>Eukaryota</taxon>
        <taxon>Metazoa</taxon>
        <taxon>Ecdysozoa</taxon>
        <taxon>Arthropoda</taxon>
        <taxon>Hexapoda</taxon>
        <taxon>Insecta</taxon>
        <taxon>Pterygota</taxon>
        <taxon>Palaeoptera</taxon>
        <taxon>Ephemeroptera</taxon>
        <taxon>Pisciforma</taxon>
        <taxon>Baetidae</taxon>
        <taxon>Cloeon</taxon>
    </lineage>
</organism>
<dbReference type="AlphaFoldDB" id="A0A8S1BTH5"/>
<evidence type="ECO:0000256" key="1">
    <source>
        <dbReference type="ARBA" id="ARBA00008045"/>
    </source>
</evidence>
<dbReference type="Proteomes" id="UP000494165">
    <property type="component" value="Unassembled WGS sequence"/>
</dbReference>
<comment type="subunit">
    <text evidence="2">Heterohexamer of two PFD-alpha type and four PFD-beta type subunits.</text>
</comment>
<dbReference type="Pfam" id="PF01920">
    <property type="entry name" value="Prefoldin_2"/>
    <property type="match status" value="1"/>
</dbReference>
<name>A0A8S1BTH5_9INSE</name>
<reference evidence="5 6" key="1">
    <citation type="submission" date="2020-04" db="EMBL/GenBank/DDBJ databases">
        <authorList>
            <person name="Alioto T."/>
            <person name="Alioto T."/>
            <person name="Gomez Garrido J."/>
        </authorList>
    </citation>
    <scope>NUCLEOTIDE SEQUENCE [LARGE SCALE GENOMIC DNA]</scope>
</reference>
<comment type="caution">
    <text evidence="5">The sequence shown here is derived from an EMBL/GenBank/DDBJ whole genome shotgun (WGS) entry which is preliminary data.</text>
</comment>
<protein>
    <recommendedName>
        <fullName evidence="7">Prefoldin subunit 2</fullName>
    </recommendedName>
</protein>
<dbReference type="InterPro" id="IPR027235">
    <property type="entry name" value="PFD2"/>
</dbReference>
<evidence type="ECO:0000256" key="2">
    <source>
        <dbReference type="ARBA" id="ARBA00011695"/>
    </source>
</evidence>
<comment type="similarity">
    <text evidence="1">Belongs to the prefoldin subunit beta family.</text>
</comment>
<dbReference type="EMBL" id="CADEPI010000002">
    <property type="protein sequence ID" value="CAB3359615.1"/>
    <property type="molecule type" value="Genomic_DNA"/>
</dbReference>
<dbReference type="GO" id="GO:0051082">
    <property type="term" value="F:unfolded protein binding"/>
    <property type="evidence" value="ECO:0007669"/>
    <property type="project" value="InterPro"/>
</dbReference>
<dbReference type="GO" id="GO:0006457">
    <property type="term" value="P:protein folding"/>
    <property type="evidence" value="ECO:0007669"/>
    <property type="project" value="InterPro"/>
</dbReference>